<accession>A0ABQ1YSP0</accession>
<keyword evidence="2" id="KW-1185">Reference proteome</keyword>
<evidence type="ECO:0000313" key="1">
    <source>
        <dbReference type="EMBL" id="GGH34651.1"/>
    </source>
</evidence>
<sequence>MQGALSSCFFVGLSLKICTRETFFYKDNIWDVKYISNRRGGSNMEQLQVKRSSLQRAKMTLGVLALIIVAI</sequence>
<gene>
    <name evidence="1" type="ORF">GCM10008013_40540</name>
</gene>
<reference evidence="2" key="1">
    <citation type="journal article" date="2019" name="Int. J. Syst. Evol. Microbiol.">
        <title>The Global Catalogue of Microorganisms (GCM) 10K type strain sequencing project: providing services to taxonomists for standard genome sequencing and annotation.</title>
        <authorList>
            <consortium name="The Broad Institute Genomics Platform"/>
            <consortium name="The Broad Institute Genome Sequencing Center for Infectious Disease"/>
            <person name="Wu L."/>
            <person name="Ma J."/>
        </authorList>
    </citation>
    <scope>NUCLEOTIDE SEQUENCE [LARGE SCALE GENOMIC DNA]</scope>
    <source>
        <strain evidence="2">CGMCC 1.12769</strain>
    </source>
</reference>
<organism evidence="1 2">
    <name type="scientific">Paenibacillus segetis</name>
    <dbReference type="NCBI Taxonomy" id="1325360"/>
    <lineage>
        <taxon>Bacteria</taxon>
        <taxon>Bacillati</taxon>
        <taxon>Bacillota</taxon>
        <taxon>Bacilli</taxon>
        <taxon>Bacillales</taxon>
        <taxon>Paenibacillaceae</taxon>
        <taxon>Paenibacillus</taxon>
    </lineage>
</organism>
<protein>
    <submittedName>
        <fullName evidence="1">Uncharacterized protein</fullName>
    </submittedName>
</protein>
<comment type="caution">
    <text evidence="1">The sequence shown here is derived from an EMBL/GenBank/DDBJ whole genome shotgun (WGS) entry which is preliminary data.</text>
</comment>
<dbReference type="EMBL" id="BMFT01000003">
    <property type="protein sequence ID" value="GGH34651.1"/>
    <property type="molecule type" value="Genomic_DNA"/>
</dbReference>
<proteinExistence type="predicted"/>
<dbReference type="Proteomes" id="UP000659344">
    <property type="component" value="Unassembled WGS sequence"/>
</dbReference>
<evidence type="ECO:0000313" key="2">
    <source>
        <dbReference type="Proteomes" id="UP000659344"/>
    </source>
</evidence>
<name>A0ABQ1YSP0_9BACL</name>